<proteinExistence type="predicted"/>
<name>A0A0G0ZB03_9BACT</name>
<sequence>MINLLPQKDKEIVIKEKVRRFIIVAGIMVSFALFFGLVLLSPSYFYLLFEKKEFERTLEFSNSAENFKNALPFEKDAEILSKKLSAFVGASAKRRFPSLAIERILKTRPPAVKLKSVSYIAQQDGTIISLSGNAGTRDDLLNFKKALEKTGMFKKVNSPVSNYLQGIDIEFSLALEAK</sequence>
<keyword evidence="1" id="KW-0812">Transmembrane</keyword>
<comment type="caution">
    <text evidence="2">The sequence shown here is derived from an EMBL/GenBank/DDBJ whole genome shotgun (WGS) entry which is preliminary data.</text>
</comment>
<evidence type="ECO:0008006" key="4">
    <source>
        <dbReference type="Google" id="ProtNLM"/>
    </source>
</evidence>
<evidence type="ECO:0000313" key="3">
    <source>
        <dbReference type="Proteomes" id="UP000034036"/>
    </source>
</evidence>
<keyword evidence="1" id="KW-1133">Transmembrane helix</keyword>
<accession>A0A0G0ZB03</accession>
<dbReference type="EMBL" id="LCDF01000039">
    <property type="protein sequence ID" value="KKS45829.1"/>
    <property type="molecule type" value="Genomic_DNA"/>
</dbReference>
<evidence type="ECO:0000256" key="1">
    <source>
        <dbReference type="SAM" id="Phobius"/>
    </source>
</evidence>
<protein>
    <recommendedName>
        <fullName evidence="4">Fimbrial assembly family protein</fullName>
    </recommendedName>
</protein>
<organism evidence="2 3">
    <name type="scientific">Candidatus Giovannonibacteria bacterium GW2011_GWF2_42_19</name>
    <dbReference type="NCBI Taxonomy" id="1618659"/>
    <lineage>
        <taxon>Bacteria</taxon>
        <taxon>Candidatus Giovannoniibacteriota</taxon>
    </lineage>
</organism>
<keyword evidence="1" id="KW-0472">Membrane</keyword>
<dbReference type="Proteomes" id="UP000034036">
    <property type="component" value="Unassembled WGS sequence"/>
</dbReference>
<feature type="transmembrane region" description="Helical" evidence="1">
    <location>
        <begin position="21"/>
        <end position="47"/>
    </location>
</feature>
<dbReference type="STRING" id="1618659.UV11_C0039G0008"/>
<evidence type="ECO:0000313" key="2">
    <source>
        <dbReference type="EMBL" id="KKS45829.1"/>
    </source>
</evidence>
<dbReference type="AlphaFoldDB" id="A0A0G0ZB03"/>
<reference evidence="2" key="1">
    <citation type="journal article" date="2015" name="Nature">
        <title>rRNA introns, odd ribosomes, and small enigmatic genomes across a large radiation of phyla.</title>
        <authorList>
            <person name="Brown C.T."/>
            <person name="Hug L.A."/>
            <person name="Thomas B.C."/>
            <person name="Sharon I."/>
            <person name="Castelle C.J."/>
            <person name="Singh A."/>
            <person name="Wilkins M.J."/>
            <person name="Williams K.H."/>
            <person name="Banfield J.F."/>
        </authorList>
    </citation>
    <scope>NUCLEOTIDE SEQUENCE [LARGE SCALE GENOMIC DNA]</scope>
</reference>
<gene>
    <name evidence="2" type="ORF">UV11_C0039G0008</name>
</gene>